<dbReference type="PROSITE" id="PS51257">
    <property type="entry name" value="PROKAR_LIPOPROTEIN"/>
    <property type="match status" value="1"/>
</dbReference>
<evidence type="ECO:0000256" key="1">
    <source>
        <dbReference type="SAM" id="Phobius"/>
    </source>
</evidence>
<evidence type="ECO:0000313" key="2">
    <source>
        <dbReference type="EMBL" id="BCJ27305.1"/>
    </source>
</evidence>
<sequence length="244" mass="27124">MTRVSRLGAVVVLLAALAGCGGPQHRPTTGDLMYRYFRSTHVRHDRYAGVTGPDRLAEFAAEGGPKAVVASMFSVYECIDADYLEQQREQDRYRTYAGACPTATAKRRAERFAGRGGTVYTRRILIQHHDGSLELGTVYVPRRRDGGTRLVDQNGGEYRTLDDFRQHNETLRGDDWIVTLEHITSVPGHGRIVTVTGHAAPDRRPWLYASIALALLAAAGATLLVVRAVRRRRTPDPLLDQWSV</sequence>
<keyword evidence="3" id="KW-1185">Reference proteome</keyword>
<accession>A0A810KX96</accession>
<keyword evidence="1" id="KW-1133">Transmembrane helix</keyword>
<gene>
    <name evidence="2" type="ORF">Asera_14130</name>
</gene>
<keyword evidence="1" id="KW-0812">Transmembrane</keyword>
<dbReference type="KEGG" id="aser:Asera_14130"/>
<evidence type="ECO:0000313" key="3">
    <source>
        <dbReference type="Proteomes" id="UP000680750"/>
    </source>
</evidence>
<dbReference type="AlphaFoldDB" id="A0A810KX96"/>
<protein>
    <submittedName>
        <fullName evidence="2">Uncharacterized protein</fullName>
    </submittedName>
</protein>
<proteinExistence type="predicted"/>
<dbReference type="EMBL" id="AP023354">
    <property type="protein sequence ID" value="BCJ27305.1"/>
    <property type="molecule type" value="Genomic_DNA"/>
</dbReference>
<keyword evidence="1" id="KW-0472">Membrane</keyword>
<reference evidence="2" key="1">
    <citation type="submission" date="2020-08" db="EMBL/GenBank/DDBJ databases">
        <title>Whole genome shotgun sequence of Actinocatenispora sera NBRC 101916.</title>
        <authorList>
            <person name="Komaki H."/>
            <person name="Tamura T."/>
        </authorList>
    </citation>
    <scope>NUCLEOTIDE SEQUENCE</scope>
    <source>
        <strain evidence="2">NBRC 101916</strain>
    </source>
</reference>
<feature type="transmembrane region" description="Helical" evidence="1">
    <location>
        <begin position="206"/>
        <end position="226"/>
    </location>
</feature>
<name>A0A810KX96_9ACTN</name>
<organism evidence="2 3">
    <name type="scientific">Actinocatenispora sera</name>
    <dbReference type="NCBI Taxonomy" id="390989"/>
    <lineage>
        <taxon>Bacteria</taxon>
        <taxon>Bacillati</taxon>
        <taxon>Actinomycetota</taxon>
        <taxon>Actinomycetes</taxon>
        <taxon>Micromonosporales</taxon>
        <taxon>Micromonosporaceae</taxon>
        <taxon>Actinocatenispora</taxon>
    </lineage>
</organism>
<dbReference type="Proteomes" id="UP000680750">
    <property type="component" value="Chromosome"/>
</dbReference>